<dbReference type="AlphaFoldDB" id="A0A061R7Q7"/>
<sequence>MVWWNEGAFDSPCFRAVAPFLGFTTNKNAKINDWRLGLLLRLSQLVVLGYVVWDIANQKSYLLREVPSIGFQANVGSVGGFQQAQDQALSRSPNYCLNSTEYEYSLRSTEDTSVSVSADAMAPIRCQAMDPELLSSSIGPSTILVATYMQEETTRYRGNVTSREACPSPSEVFGEMGRFAQPVVFRDGVCTYKLVEQTLPLVPENLTMGFSFSYTLPGRLQGSGNSRGLTCSLKSDIDEGITHTFEGNTLLLQAPVWKWLEFAHVSLDKDIAQRAGDASIGTDTGVEGNLPYARVTGLEMRIDVKVYNEGLQPYGSKDGGLGCIIELRPILFWTSGPTQVFRLWDEGPDSGFASVNTYGVMFTFSGGGSFGQLSYKLLINALIAGAVLLGVAHTLTTYVALYALGVRSKLYSAFIYEEVDYMREFARYSAQCLVAAQYFKVKDRNQTGTLDRMEMFTSLKHLFQGYLDDEEIAALTDFVIDFGDRSCKVMSDDSQGTISLEEWFNCFANNHCSVEMLKGILASEYNEKEKERLHSRTMALREQFEQEVGHRRRRHSSRRNDDEEGDAAGESNMI</sequence>
<dbReference type="PROSITE" id="PS00018">
    <property type="entry name" value="EF_HAND_1"/>
    <property type="match status" value="1"/>
</dbReference>
<feature type="region of interest" description="Disordered" evidence="2">
    <location>
        <begin position="543"/>
        <end position="574"/>
    </location>
</feature>
<dbReference type="InterPro" id="IPR018247">
    <property type="entry name" value="EF_Hand_1_Ca_BS"/>
</dbReference>
<dbReference type="Gene3D" id="1.10.238.10">
    <property type="entry name" value="EF-hand"/>
    <property type="match status" value="1"/>
</dbReference>
<name>A0A061R7Q7_9CHLO</name>
<keyword evidence="3" id="KW-0812">Transmembrane</keyword>
<keyword evidence="1" id="KW-0106">Calcium</keyword>
<feature type="transmembrane region" description="Helical" evidence="3">
    <location>
        <begin position="377"/>
        <end position="404"/>
    </location>
</feature>
<evidence type="ECO:0000256" key="2">
    <source>
        <dbReference type="SAM" id="MobiDB-lite"/>
    </source>
</evidence>
<evidence type="ECO:0000256" key="1">
    <source>
        <dbReference type="ARBA" id="ARBA00022837"/>
    </source>
</evidence>
<gene>
    <name evidence="4" type="ORF">TSPGSL018_12775</name>
</gene>
<keyword evidence="3" id="KW-1133">Transmembrane helix</keyword>
<evidence type="ECO:0000256" key="3">
    <source>
        <dbReference type="SAM" id="Phobius"/>
    </source>
</evidence>
<dbReference type="SUPFAM" id="SSF47473">
    <property type="entry name" value="EF-hand"/>
    <property type="match status" value="1"/>
</dbReference>
<evidence type="ECO:0000313" key="4">
    <source>
        <dbReference type="EMBL" id="JAC66799.1"/>
    </source>
</evidence>
<proteinExistence type="predicted"/>
<protein>
    <recommendedName>
        <fullName evidence="5">EF-hand domain-containing protein</fullName>
    </recommendedName>
</protein>
<evidence type="ECO:0008006" key="5">
    <source>
        <dbReference type="Google" id="ProtNLM"/>
    </source>
</evidence>
<accession>A0A061R7Q7</accession>
<organism evidence="4">
    <name type="scientific">Tetraselmis sp. GSL018</name>
    <dbReference type="NCBI Taxonomy" id="582737"/>
    <lineage>
        <taxon>Eukaryota</taxon>
        <taxon>Viridiplantae</taxon>
        <taxon>Chlorophyta</taxon>
        <taxon>core chlorophytes</taxon>
        <taxon>Chlorodendrophyceae</taxon>
        <taxon>Chlorodendrales</taxon>
        <taxon>Chlorodendraceae</taxon>
        <taxon>Tetraselmis</taxon>
    </lineage>
</organism>
<reference evidence="4" key="1">
    <citation type="submission" date="2014-05" db="EMBL/GenBank/DDBJ databases">
        <title>The transcriptome of the halophilic microalga Tetraselmis sp. GSL018 isolated from the Great Salt Lake, Utah.</title>
        <authorList>
            <person name="Jinkerson R.E."/>
            <person name="D'Adamo S."/>
            <person name="Posewitz M.C."/>
        </authorList>
    </citation>
    <scope>NUCLEOTIDE SEQUENCE</scope>
    <source>
        <strain evidence="4">GSL018</strain>
    </source>
</reference>
<dbReference type="EMBL" id="GBEZ01019807">
    <property type="protein sequence ID" value="JAC66799.1"/>
    <property type="molecule type" value="Transcribed_RNA"/>
</dbReference>
<dbReference type="InterPro" id="IPR011992">
    <property type="entry name" value="EF-hand-dom_pair"/>
</dbReference>
<keyword evidence="3" id="KW-0472">Membrane</keyword>